<dbReference type="InterPro" id="IPR056953">
    <property type="entry name" value="CUT_N"/>
</dbReference>
<gene>
    <name evidence="5" type="ORF">AB6A40_004162</name>
</gene>
<organism evidence="5 6">
    <name type="scientific">Gnathostoma spinigerum</name>
    <dbReference type="NCBI Taxonomy" id="75299"/>
    <lineage>
        <taxon>Eukaryota</taxon>
        <taxon>Metazoa</taxon>
        <taxon>Ecdysozoa</taxon>
        <taxon>Nematoda</taxon>
        <taxon>Chromadorea</taxon>
        <taxon>Rhabditida</taxon>
        <taxon>Spirurina</taxon>
        <taxon>Gnathostomatomorpha</taxon>
        <taxon>Gnathostomatoidea</taxon>
        <taxon>Gnathostomatidae</taxon>
        <taxon>Gnathostoma</taxon>
    </lineage>
</organism>
<dbReference type="EMBL" id="JBGFUD010002313">
    <property type="protein sequence ID" value="MFH4977453.1"/>
    <property type="molecule type" value="Genomic_DNA"/>
</dbReference>
<evidence type="ECO:0000256" key="2">
    <source>
        <dbReference type="ARBA" id="ARBA00022729"/>
    </source>
</evidence>
<evidence type="ECO:0000313" key="5">
    <source>
        <dbReference type="EMBL" id="MFH4977453.1"/>
    </source>
</evidence>
<dbReference type="PANTHER" id="PTHR22907">
    <property type="entry name" value="GH04558P"/>
    <property type="match status" value="1"/>
</dbReference>
<keyword evidence="2 3" id="KW-0732">Signal</keyword>
<comment type="caution">
    <text evidence="5">The sequence shown here is derived from an EMBL/GenBank/DDBJ whole genome shotgun (WGS) entry which is preliminary data.</text>
</comment>
<evidence type="ECO:0000256" key="1">
    <source>
        <dbReference type="ARBA" id="ARBA00022460"/>
    </source>
</evidence>
<dbReference type="PANTHER" id="PTHR22907:SF27">
    <property type="entry name" value="ZP DOMAIN-CONTAINING PROTEIN"/>
    <property type="match status" value="1"/>
</dbReference>
<feature type="chain" id="PRO_5044761733" description="ZP domain-containing protein" evidence="3">
    <location>
        <begin position="26"/>
        <end position="122"/>
    </location>
</feature>
<feature type="signal peptide" evidence="3">
    <location>
        <begin position="1"/>
        <end position="25"/>
    </location>
</feature>
<dbReference type="PROSITE" id="PS51034">
    <property type="entry name" value="ZP_2"/>
    <property type="match status" value="1"/>
</dbReference>
<dbReference type="AlphaFoldDB" id="A0ABD6EBP0"/>
<keyword evidence="6" id="KW-1185">Reference proteome</keyword>
<evidence type="ECO:0000256" key="3">
    <source>
        <dbReference type="SAM" id="SignalP"/>
    </source>
</evidence>
<evidence type="ECO:0000313" key="6">
    <source>
        <dbReference type="Proteomes" id="UP001608902"/>
    </source>
</evidence>
<accession>A0ABD6EBP0</accession>
<sequence>MQTFVMVHCRSLVVFICSTFCFVTASVFDNGVIGIPQVDCMENHVRLTFNTERPLTGRIFVKGMVDNDQCVKRFDGNMEKTVFFEMDNGKCNMRRSRKVSHSRIIIFLDNLKTLLIYHHYNQ</sequence>
<proteinExistence type="predicted"/>
<keyword evidence="1" id="KW-0193">Cuticle</keyword>
<dbReference type="InterPro" id="IPR001507">
    <property type="entry name" value="ZP_dom"/>
</dbReference>
<reference evidence="5 6" key="1">
    <citation type="submission" date="2024-08" db="EMBL/GenBank/DDBJ databases">
        <title>Gnathostoma spinigerum genome.</title>
        <authorList>
            <person name="Gonzalez-Bertolin B."/>
            <person name="Monzon S."/>
            <person name="Zaballos A."/>
            <person name="Jimenez P."/>
            <person name="Dekumyoy P."/>
            <person name="Varona S."/>
            <person name="Cuesta I."/>
            <person name="Sumanam S."/>
            <person name="Adisakwattana P."/>
            <person name="Gasser R.B."/>
            <person name="Hernandez-Gonzalez A."/>
            <person name="Young N.D."/>
            <person name="Perteguer M.J."/>
        </authorList>
    </citation>
    <scope>NUCLEOTIDE SEQUENCE [LARGE SCALE GENOMIC DNA]</scope>
    <source>
        <strain evidence="5">AL3</strain>
        <tissue evidence="5">Liver</tissue>
    </source>
</reference>
<dbReference type="GO" id="GO:0042302">
    <property type="term" value="F:structural constituent of cuticle"/>
    <property type="evidence" value="ECO:0007669"/>
    <property type="project" value="UniProtKB-KW"/>
</dbReference>
<name>A0ABD6EBP0_9BILA</name>
<dbReference type="InterPro" id="IPR051962">
    <property type="entry name" value="Cuticlin"/>
</dbReference>
<evidence type="ECO:0000259" key="4">
    <source>
        <dbReference type="PROSITE" id="PS51034"/>
    </source>
</evidence>
<dbReference type="Proteomes" id="UP001608902">
    <property type="component" value="Unassembled WGS sequence"/>
</dbReference>
<dbReference type="Pfam" id="PF25057">
    <property type="entry name" value="CUT_N"/>
    <property type="match status" value="1"/>
</dbReference>
<protein>
    <recommendedName>
        <fullName evidence="4">ZP domain-containing protein</fullName>
    </recommendedName>
</protein>
<feature type="domain" description="ZP" evidence="4">
    <location>
        <begin position="39"/>
        <end position="122"/>
    </location>
</feature>